<evidence type="ECO:0000313" key="3">
    <source>
        <dbReference type="Proteomes" id="UP000195062"/>
    </source>
</evidence>
<accession>A0A251XEJ3</accession>
<feature type="compositionally biased region" description="Polar residues" evidence="1">
    <location>
        <begin position="21"/>
        <end position="31"/>
    </location>
</feature>
<reference evidence="2 3" key="1">
    <citation type="submission" date="2016-08" db="EMBL/GenBank/DDBJ databases">
        <title>Genome sequence of Clavibacter michiganensis subsp. michiganensis strain CASJ007.</title>
        <authorList>
            <person name="Thapa S.P."/>
            <person name="Coaker G."/>
        </authorList>
    </citation>
    <scope>NUCLEOTIDE SEQUENCE [LARGE SCALE GENOMIC DNA]</scope>
    <source>
        <strain evidence="2">CASJ007</strain>
    </source>
</reference>
<protein>
    <submittedName>
        <fullName evidence="2">Uncharacterized protein</fullName>
    </submittedName>
</protein>
<evidence type="ECO:0000313" key="2">
    <source>
        <dbReference type="EMBL" id="OUE00460.1"/>
    </source>
</evidence>
<name>A0A251XEJ3_CLAMM</name>
<dbReference type="EMBL" id="MDHH01000008">
    <property type="protein sequence ID" value="OUE00460.1"/>
    <property type="molecule type" value="Genomic_DNA"/>
</dbReference>
<feature type="region of interest" description="Disordered" evidence="1">
    <location>
        <begin position="1"/>
        <end position="31"/>
    </location>
</feature>
<gene>
    <name evidence="2" type="ORF">CMMCAS07_18840</name>
</gene>
<proteinExistence type="predicted"/>
<organism evidence="2 3">
    <name type="scientific">Clavibacter michiganensis subsp. michiganensis</name>
    <dbReference type="NCBI Taxonomy" id="33013"/>
    <lineage>
        <taxon>Bacteria</taxon>
        <taxon>Bacillati</taxon>
        <taxon>Actinomycetota</taxon>
        <taxon>Actinomycetes</taxon>
        <taxon>Micrococcales</taxon>
        <taxon>Microbacteriaceae</taxon>
        <taxon>Clavibacter</taxon>
    </lineage>
</organism>
<comment type="caution">
    <text evidence="2">The sequence shown here is derived from an EMBL/GenBank/DDBJ whole genome shotgun (WGS) entry which is preliminary data.</text>
</comment>
<sequence>MSPVPRLKPWKPATMAIAPSPSASRTRPGVTSTMRAAPCWASVIMPAWLPVKERAS</sequence>
<dbReference type="Proteomes" id="UP000195062">
    <property type="component" value="Unassembled WGS sequence"/>
</dbReference>
<dbReference type="AlphaFoldDB" id="A0A251XEJ3"/>
<keyword evidence="3" id="KW-1185">Reference proteome</keyword>
<evidence type="ECO:0000256" key="1">
    <source>
        <dbReference type="SAM" id="MobiDB-lite"/>
    </source>
</evidence>